<organism evidence="1 2">
    <name type="scientific">Dryococelus australis</name>
    <dbReference type="NCBI Taxonomy" id="614101"/>
    <lineage>
        <taxon>Eukaryota</taxon>
        <taxon>Metazoa</taxon>
        <taxon>Ecdysozoa</taxon>
        <taxon>Arthropoda</taxon>
        <taxon>Hexapoda</taxon>
        <taxon>Insecta</taxon>
        <taxon>Pterygota</taxon>
        <taxon>Neoptera</taxon>
        <taxon>Polyneoptera</taxon>
        <taxon>Phasmatodea</taxon>
        <taxon>Verophasmatodea</taxon>
        <taxon>Anareolatae</taxon>
        <taxon>Phasmatidae</taxon>
        <taxon>Eurycanthinae</taxon>
        <taxon>Dryococelus</taxon>
    </lineage>
</organism>
<dbReference type="EMBL" id="JARBHB010000004">
    <property type="protein sequence ID" value="KAJ8886361.1"/>
    <property type="molecule type" value="Genomic_DNA"/>
</dbReference>
<accession>A0ABQ9HPX1</accession>
<gene>
    <name evidence="1" type="ORF">PR048_012572</name>
</gene>
<evidence type="ECO:0000313" key="2">
    <source>
        <dbReference type="Proteomes" id="UP001159363"/>
    </source>
</evidence>
<dbReference type="Proteomes" id="UP001159363">
    <property type="component" value="Chromosome X"/>
</dbReference>
<keyword evidence="2" id="KW-1185">Reference proteome</keyword>
<evidence type="ECO:0000313" key="1">
    <source>
        <dbReference type="EMBL" id="KAJ8886361.1"/>
    </source>
</evidence>
<protein>
    <recommendedName>
        <fullName evidence="3">DDE-1 domain-containing protein</fullName>
    </recommendedName>
</protein>
<evidence type="ECO:0008006" key="3">
    <source>
        <dbReference type="Google" id="ProtNLM"/>
    </source>
</evidence>
<comment type="caution">
    <text evidence="1">The sequence shown here is derived from an EMBL/GenBank/DDBJ whole genome shotgun (WGS) entry which is preliminary data.</text>
</comment>
<name>A0ABQ9HPX1_9NEOP</name>
<reference evidence="1 2" key="1">
    <citation type="submission" date="2023-02" db="EMBL/GenBank/DDBJ databases">
        <title>LHISI_Scaffold_Assembly.</title>
        <authorList>
            <person name="Stuart O.P."/>
            <person name="Cleave R."/>
            <person name="Magrath M.J.L."/>
            <person name="Mikheyev A.S."/>
        </authorList>
    </citation>
    <scope>NUCLEOTIDE SEQUENCE [LARGE SCALE GENOMIC DNA]</scope>
    <source>
        <strain evidence="1">Daus_M_001</strain>
        <tissue evidence="1">Leg muscle</tissue>
    </source>
</reference>
<sequence>MEAEVFINFVKMAFLAQIGTERPVFVICVGHKTHISLRLLEIALEENVTILIMPPHSSHILQTFHLSCDEIIKTTTFCRGLDPNIKKYGFIKVGIYPFNGDIIPEERFNMQCLQ</sequence>
<proteinExistence type="predicted"/>